<name>A0A1R1X1D5_9FUNG</name>
<protein>
    <submittedName>
        <fullName evidence="1">Uncharacterized protein</fullName>
    </submittedName>
</protein>
<keyword evidence="2" id="KW-1185">Reference proteome</keyword>
<dbReference type="Proteomes" id="UP000187429">
    <property type="component" value="Unassembled WGS sequence"/>
</dbReference>
<evidence type="ECO:0000313" key="1">
    <source>
        <dbReference type="EMBL" id="OMJ08424.1"/>
    </source>
</evidence>
<dbReference type="EMBL" id="LSSM01007398">
    <property type="protein sequence ID" value="OMJ08424.1"/>
    <property type="molecule type" value="Genomic_DNA"/>
</dbReference>
<organism evidence="1 2">
    <name type="scientific">Smittium culicis</name>
    <dbReference type="NCBI Taxonomy" id="133412"/>
    <lineage>
        <taxon>Eukaryota</taxon>
        <taxon>Fungi</taxon>
        <taxon>Fungi incertae sedis</taxon>
        <taxon>Zoopagomycota</taxon>
        <taxon>Kickxellomycotina</taxon>
        <taxon>Harpellomycetes</taxon>
        <taxon>Harpellales</taxon>
        <taxon>Legeriomycetaceae</taxon>
        <taxon>Smittium</taxon>
    </lineage>
</organism>
<accession>A0A1R1X1D5</accession>
<reference evidence="2" key="1">
    <citation type="submission" date="2017-01" db="EMBL/GenBank/DDBJ databases">
        <authorList>
            <person name="Wang Y."/>
            <person name="White M."/>
            <person name="Kvist S."/>
            <person name="Moncalvo J.-M."/>
        </authorList>
    </citation>
    <scope>NUCLEOTIDE SEQUENCE [LARGE SCALE GENOMIC DNA]</scope>
    <source>
        <strain evidence="2">ID-206-W2</strain>
    </source>
</reference>
<gene>
    <name evidence="1" type="ORF">AYI69_g11069</name>
</gene>
<evidence type="ECO:0000313" key="2">
    <source>
        <dbReference type="Proteomes" id="UP000187429"/>
    </source>
</evidence>
<comment type="caution">
    <text evidence="1">The sequence shown here is derived from an EMBL/GenBank/DDBJ whole genome shotgun (WGS) entry which is preliminary data.</text>
</comment>
<proteinExistence type="predicted"/>
<sequence length="77" mass="8878">MCRVCSSCIGQRRHYQSDLSALVPPSDSYQYSPTHNLRNRPLFFGTGFNKQFLSKGHSSLLDFCLARNHRTSSLFFF</sequence>
<dbReference type="AlphaFoldDB" id="A0A1R1X1D5"/>